<proteinExistence type="predicted"/>
<organism evidence="3">
    <name type="scientific">Naegleria gruberi</name>
    <name type="common">Amoeba</name>
    <dbReference type="NCBI Taxonomy" id="5762"/>
    <lineage>
        <taxon>Eukaryota</taxon>
        <taxon>Discoba</taxon>
        <taxon>Heterolobosea</taxon>
        <taxon>Tetramitia</taxon>
        <taxon>Eutetramitia</taxon>
        <taxon>Vahlkampfiidae</taxon>
        <taxon>Naegleria</taxon>
    </lineage>
</organism>
<dbReference type="OMA" id="ENCPAFE"/>
<dbReference type="RefSeq" id="XP_002677790.1">
    <property type="nucleotide sequence ID" value="XM_002677744.1"/>
</dbReference>
<keyword evidence="3" id="KW-1185">Reference proteome</keyword>
<keyword evidence="1" id="KW-0175">Coiled coil</keyword>
<reference evidence="2 3" key="1">
    <citation type="journal article" date="2010" name="Cell">
        <title>The genome of Naegleria gruberi illuminates early eukaryotic versatility.</title>
        <authorList>
            <person name="Fritz-Laylin L.K."/>
            <person name="Prochnik S.E."/>
            <person name="Ginger M.L."/>
            <person name="Dacks J.B."/>
            <person name="Carpenter M.L."/>
            <person name="Field M.C."/>
            <person name="Kuo A."/>
            <person name="Paredez A."/>
            <person name="Chapman J."/>
            <person name="Pham J."/>
            <person name="Shu S."/>
            <person name="Neupane R."/>
            <person name="Cipriano M."/>
            <person name="Mancuso J."/>
            <person name="Tu H."/>
            <person name="Salamov A."/>
            <person name="Lindquist E."/>
            <person name="Shapiro H."/>
            <person name="Lucas S."/>
            <person name="Grigoriev I.V."/>
            <person name="Cande W.Z."/>
            <person name="Fulton C."/>
            <person name="Rokhsar D.S."/>
            <person name="Dawson S.C."/>
        </authorList>
    </citation>
    <scope>NUCLEOTIDE SEQUENCE [LARGE SCALE GENOMIC DNA]</scope>
    <source>
        <strain evidence="2 3">NEG-M</strain>
    </source>
</reference>
<sequence length="342" mass="40459">MPHYVTVQDDAIDLRLQFINEFQRRIRKHCGKIIKTIGEPLELEKKINDGGNNTSSMERIEILAKRLENLYREKIIYERKKQENCPAFEIIANIHHDGNDDNNNYRKQAIKLFKTEYKKRVLAEREENERIRRKETLIEKLKKVEYYERKNQQMKWSSLYSGVEGDEEKQNGFLDLENVEKEISALVNKYNDIYHNKKTKKTRTKFYWNEPVMVNQTIQPEFSIEPEDVQTDTFEKTLPSLFKVGENQFTAPTVVSSSNFLEDSEMQIDTIMLHSCLELKYLKKLRQVNTDSKKEVADDTFVYGSSFIRFPLDSDNTKEEPKAIKFSTKVQKIREAIMSNKN</sequence>
<dbReference type="AlphaFoldDB" id="D2VDR5"/>
<gene>
    <name evidence="2" type="ORF">NAEGRDRAFT_48720</name>
</gene>
<protein>
    <submittedName>
        <fullName evidence="2">Predicted protein</fullName>
    </submittedName>
</protein>
<dbReference type="OrthoDB" id="10434277at2759"/>
<evidence type="ECO:0000313" key="2">
    <source>
        <dbReference type="EMBL" id="EFC45046.1"/>
    </source>
</evidence>
<dbReference type="KEGG" id="ngr:NAEGRDRAFT_48720"/>
<evidence type="ECO:0000256" key="1">
    <source>
        <dbReference type="SAM" id="Coils"/>
    </source>
</evidence>
<dbReference type="EMBL" id="GG738865">
    <property type="protein sequence ID" value="EFC45046.1"/>
    <property type="molecule type" value="Genomic_DNA"/>
</dbReference>
<accession>D2VDR5</accession>
<name>D2VDR5_NAEGR</name>
<feature type="coiled-coil region" evidence="1">
    <location>
        <begin position="114"/>
        <end position="144"/>
    </location>
</feature>
<dbReference type="VEuPathDB" id="AmoebaDB:NAEGRDRAFT_48720"/>
<dbReference type="Proteomes" id="UP000006671">
    <property type="component" value="Unassembled WGS sequence"/>
</dbReference>
<evidence type="ECO:0000313" key="3">
    <source>
        <dbReference type="Proteomes" id="UP000006671"/>
    </source>
</evidence>
<dbReference type="InParanoid" id="D2VDR5"/>
<dbReference type="GeneID" id="8853031"/>